<keyword evidence="2" id="KW-0813">Transport</keyword>
<feature type="transmembrane region" description="Helical" evidence="10">
    <location>
        <begin position="352"/>
        <end position="371"/>
    </location>
</feature>
<feature type="transmembrane region" description="Helical" evidence="10">
    <location>
        <begin position="148"/>
        <end position="171"/>
    </location>
</feature>
<dbReference type="RefSeq" id="WP_142524229.1">
    <property type="nucleotide sequence ID" value="NZ_CABFUZ020000008.1"/>
</dbReference>
<dbReference type="AlphaFoldDB" id="A0A5E6M558"/>
<feature type="transmembrane region" description="Helical" evidence="10">
    <location>
        <begin position="6"/>
        <end position="25"/>
    </location>
</feature>
<dbReference type="PANTHER" id="PTHR43562:SF3">
    <property type="entry name" value="SODIUM ION_PROTON EXCHANGER (EUROFUNG)"/>
    <property type="match status" value="1"/>
</dbReference>
<feature type="transmembrane region" description="Helical" evidence="10">
    <location>
        <begin position="284"/>
        <end position="305"/>
    </location>
</feature>
<evidence type="ECO:0000256" key="5">
    <source>
        <dbReference type="ARBA" id="ARBA00022989"/>
    </source>
</evidence>
<dbReference type="OrthoDB" id="34089at2"/>
<evidence type="ECO:0000256" key="10">
    <source>
        <dbReference type="SAM" id="Phobius"/>
    </source>
</evidence>
<dbReference type="GO" id="GO:0016020">
    <property type="term" value="C:membrane"/>
    <property type="evidence" value="ECO:0007669"/>
    <property type="project" value="UniProtKB-SubCell"/>
</dbReference>
<dbReference type="GO" id="GO:1902600">
    <property type="term" value="P:proton transmembrane transport"/>
    <property type="evidence" value="ECO:0007669"/>
    <property type="project" value="InterPro"/>
</dbReference>
<proteinExistence type="predicted"/>
<name>A0A5E6M558_9BACT</name>
<reference evidence="12" key="1">
    <citation type="submission" date="2019-09" db="EMBL/GenBank/DDBJ databases">
        <authorList>
            <person name="Cremers G."/>
        </authorList>
    </citation>
    <scope>NUCLEOTIDE SEQUENCE [LARGE SCALE GENOMIC DNA]</scope>
    <source>
        <strain evidence="12">3B</strain>
    </source>
</reference>
<dbReference type="GO" id="GO:0006814">
    <property type="term" value="P:sodium ion transport"/>
    <property type="evidence" value="ECO:0007669"/>
    <property type="project" value="UniProtKB-KW"/>
</dbReference>
<dbReference type="InterPro" id="IPR038770">
    <property type="entry name" value="Na+/solute_symporter_sf"/>
</dbReference>
<dbReference type="GO" id="GO:0015297">
    <property type="term" value="F:antiporter activity"/>
    <property type="evidence" value="ECO:0007669"/>
    <property type="project" value="UniProtKB-KW"/>
</dbReference>
<dbReference type="PANTHER" id="PTHR43562">
    <property type="entry name" value="NAPA-TYPE SODIUM/HYDROGEN ANTIPORTER"/>
    <property type="match status" value="1"/>
</dbReference>
<feature type="transmembrane region" description="Helical" evidence="10">
    <location>
        <begin position="117"/>
        <end position="136"/>
    </location>
</feature>
<dbReference type="Gene3D" id="1.20.1530.20">
    <property type="match status" value="1"/>
</dbReference>
<accession>A0A5E6M558</accession>
<evidence type="ECO:0000256" key="4">
    <source>
        <dbReference type="ARBA" id="ARBA00022692"/>
    </source>
</evidence>
<feature type="transmembrane region" description="Helical" evidence="10">
    <location>
        <begin position="209"/>
        <end position="226"/>
    </location>
</feature>
<evidence type="ECO:0000313" key="13">
    <source>
        <dbReference type="Proteomes" id="UP000381693"/>
    </source>
</evidence>
<keyword evidence="13" id="KW-1185">Reference proteome</keyword>
<comment type="subcellular location">
    <subcellularLocation>
        <location evidence="1">Membrane</location>
        <topology evidence="1">Multi-pass membrane protein</topology>
    </subcellularLocation>
</comment>
<sequence length="395" mass="43481">MSLANPWVFLALWMGAAFLAAVVALHFRVSVALMEVLIGILMSHLLKLAEPTEWMVFLARLGSVTLAFLAGTEIDPVVFRRQALSSLSIGILSFLFPFGLVYLIAHFVLGWNVAQSLIAGIALATTSVAIVYTAVVEKGMEATRFGQLLLSSCFVTDFGSVLFLGLFFTHWSWNSLFLLMLALVILAALPFSFEPLLRWLRRSPVSEPEIKFLFFALSVLGALASVAQTEPVLPAYVAGVLVAKSFATDRQLVRRMRSLAYGLLTPFFFMKAGFHISLHTLLYGALPILLFFSIKFLSKMVAVWPTLRVLRVSHREALFGSLLTSGGLTFGLIAAHFGIHNGILARDQYSEVTIAILLSTLLPVLGASRLFPHVSAMRERPEEKLTKPGEFEEEG</sequence>
<gene>
    <name evidence="12" type="primary">gerN</name>
    <name evidence="12" type="ORF">MAMC_00061</name>
</gene>
<feature type="transmembrane region" description="Helical" evidence="10">
    <location>
        <begin position="177"/>
        <end position="197"/>
    </location>
</feature>
<comment type="caution">
    <text evidence="12">The sequence shown here is derived from an EMBL/GenBank/DDBJ whole genome shotgun (WGS) entry which is preliminary data.</text>
</comment>
<evidence type="ECO:0000256" key="6">
    <source>
        <dbReference type="ARBA" id="ARBA00023053"/>
    </source>
</evidence>
<evidence type="ECO:0000256" key="3">
    <source>
        <dbReference type="ARBA" id="ARBA00022449"/>
    </source>
</evidence>
<evidence type="ECO:0000256" key="1">
    <source>
        <dbReference type="ARBA" id="ARBA00004141"/>
    </source>
</evidence>
<evidence type="ECO:0000259" key="11">
    <source>
        <dbReference type="Pfam" id="PF00999"/>
    </source>
</evidence>
<feature type="transmembrane region" description="Helical" evidence="10">
    <location>
        <begin position="317"/>
        <end position="340"/>
    </location>
</feature>
<keyword evidence="6" id="KW-0915">Sodium</keyword>
<feature type="transmembrane region" description="Helical" evidence="10">
    <location>
        <begin position="83"/>
        <end position="105"/>
    </location>
</feature>
<keyword evidence="7" id="KW-0406">Ion transport</keyword>
<dbReference type="Proteomes" id="UP000381693">
    <property type="component" value="Unassembled WGS sequence"/>
</dbReference>
<keyword evidence="5 10" id="KW-1133">Transmembrane helix</keyword>
<feature type="transmembrane region" description="Helical" evidence="10">
    <location>
        <begin position="54"/>
        <end position="71"/>
    </location>
</feature>
<evidence type="ECO:0000256" key="2">
    <source>
        <dbReference type="ARBA" id="ARBA00022448"/>
    </source>
</evidence>
<keyword evidence="9" id="KW-0739">Sodium transport</keyword>
<organism evidence="12 13">
    <name type="scientific">Methylacidimicrobium cyclopophantes</name>
    <dbReference type="NCBI Taxonomy" id="1041766"/>
    <lineage>
        <taxon>Bacteria</taxon>
        <taxon>Pseudomonadati</taxon>
        <taxon>Verrucomicrobiota</taxon>
        <taxon>Methylacidimicrobium</taxon>
    </lineage>
</organism>
<evidence type="ECO:0000256" key="9">
    <source>
        <dbReference type="ARBA" id="ARBA00023201"/>
    </source>
</evidence>
<protein>
    <submittedName>
        <fullName evidence="12">Na(+)/H(+)-K(+) antiporter GerN</fullName>
    </submittedName>
</protein>
<evidence type="ECO:0000313" key="12">
    <source>
        <dbReference type="EMBL" id="VVM04446.1"/>
    </source>
</evidence>
<evidence type="ECO:0000256" key="7">
    <source>
        <dbReference type="ARBA" id="ARBA00023065"/>
    </source>
</evidence>
<feature type="domain" description="Cation/H+ exchanger transmembrane" evidence="11">
    <location>
        <begin position="17"/>
        <end position="362"/>
    </location>
</feature>
<dbReference type="InterPro" id="IPR006153">
    <property type="entry name" value="Cation/H_exchanger_TM"/>
</dbReference>
<dbReference type="Pfam" id="PF00999">
    <property type="entry name" value="Na_H_Exchanger"/>
    <property type="match status" value="1"/>
</dbReference>
<keyword evidence="4 10" id="KW-0812">Transmembrane</keyword>
<dbReference type="EMBL" id="CABFUZ020000008">
    <property type="protein sequence ID" value="VVM04446.1"/>
    <property type="molecule type" value="Genomic_DNA"/>
</dbReference>
<evidence type="ECO:0000256" key="8">
    <source>
        <dbReference type="ARBA" id="ARBA00023136"/>
    </source>
</evidence>
<keyword evidence="3" id="KW-0050">Antiport</keyword>
<keyword evidence="8 10" id="KW-0472">Membrane</keyword>